<keyword evidence="5 7" id="KW-0560">Oxidoreductase</keyword>
<gene>
    <name evidence="7" type="primary">proA</name>
    <name evidence="9" type="ORF">JIN78_09335</name>
</gene>
<comment type="catalytic activity">
    <reaction evidence="6 7">
        <text>L-glutamate 5-semialdehyde + phosphate + NADP(+) = L-glutamyl 5-phosphate + NADPH + H(+)</text>
        <dbReference type="Rhea" id="RHEA:19541"/>
        <dbReference type="ChEBI" id="CHEBI:15378"/>
        <dbReference type="ChEBI" id="CHEBI:43474"/>
        <dbReference type="ChEBI" id="CHEBI:57783"/>
        <dbReference type="ChEBI" id="CHEBI:58066"/>
        <dbReference type="ChEBI" id="CHEBI:58274"/>
        <dbReference type="ChEBI" id="CHEBI:58349"/>
        <dbReference type="EC" id="1.2.1.41"/>
    </reaction>
</comment>
<comment type="similarity">
    <text evidence="7">Belongs to the gamma-glutamyl phosphate reductase family.</text>
</comment>
<dbReference type="InterPro" id="IPR016163">
    <property type="entry name" value="Ald_DH_C"/>
</dbReference>
<dbReference type="Gene3D" id="3.40.605.10">
    <property type="entry name" value="Aldehyde Dehydrogenase, Chain A, domain 1"/>
    <property type="match status" value="1"/>
</dbReference>
<keyword evidence="3 7" id="KW-0641">Proline biosynthesis</keyword>
<evidence type="ECO:0000256" key="3">
    <source>
        <dbReference type="ARBA" id="ARBA00022650"/>
    </source>
</evidence>
<evidence type="ECO:0000256" key="4">
    <source>
        <dbReference type="ARBA" id="ARBA00022857"/>
    </source>
</evidence>
<dbReference type="InterPro" id="IPR000965">
    <property type="entry name" value="GPR_dom"/>
</dbReference>
<dbReference type="EC" id="1.2.1.41" evidence="7"/>
<protein>
    <recommendedName>
        <fullName evidence="7">Gamma-glutamyl phosphate reductase</fullName>
        <shortName evidence="7">GPR</shortName>
        <ecNumber evidence="7">1.2.1.41</ecNumber>
    </recommendedName>
    <alternativeName>
        <fullName evidence="7">Glutamate-5-semialdehyde dehydrogenase</fullName>
    </alternativeName>
    <alternativeName>
        <fullName evidence="7">Glutamyl-gamma-semialdehyde dehydrogenase</fullName>
        <shortName evidence="7">GSA dehydrogenase</shortName>
    </alternativeName>
</protein>
<keyword evidence="4 7" id="KW-0521">NADP</keyword>
<dbReference type="NCBIfam" id="NF001221">
    <property type="entry name" value="PRK00197.1"/>
    <property type="match status" value="1"/>
</dbReference>
<dbReference type="EMBL" id="JAENIO010000020">
    <property type="protein sequence ID" value="MBK1834261.1"/>
    <property type="molecule type" value="Genomic_DNA"/>
</dbReference>
<proteinExistence type="inferred from homology"/>
<dbReference type="GO" id="GO:0005737">
    <property type="term" value="C:cytoplasm"/>
    <property type="evidence" value="ECO:0007669"/>
    <property type="project" value="UniProtKB-SubCell"/>
</dbReference>
<dbReference type="PIRSF" id="PIRSF000151">
    <property type="entry name" value="GPR"/>
    <property type="match status" value="1"/>
</dbReference>
<dbReference type="Proteomes" id="UP000604083">
    <property type="component" value="Unassembled WGS sequence"/>
</dbReference>
<dbReference type="PANTHER" id="PTHR11063:SF8">
    <property type="entry name" value="DELTA-1-PYRROLINE-5-CARBOXYLATE SYNTHASE"/>
    <property type="match status" value="1"/>
</dbReference>
<dbReference type="GO" id="GO:0004350">
    <property type="term" value="F:glutamate-5-semialdehyde dehydrogenase activity"/>
    <property type="evidence" value="ECO:0007669"/>
    <property type="project" value="UniProtKB-UniRule"/>
</dbReference>
<comment type="subcellular location">
    <subcellularLocation>
        <location evidence="7">Cytoplasm</location>
    </subcellularLocation>
</comment>
<dbReference type="NCBIfam" id="TIGR00407">
    <property type="entry name" value="proA"/>
    <property type="match status" value="1"/>
</dbReference>
<evidence type="ECO:0000256" key="5">
    <source>
        <dbReference type="ARBA" id="ARBA00023002"/>
    </source>
</evidence>
<feature type="domain" description="Aldehyde dehydrogenase" evidence="8">
    <location>
        <begin position="8"/>
        <end position="297"/>
    </location>
</feature>
<keyword evidence="10" id="KW-1185">Reference proteome</keyword>
<dbReference type="SUPFAM" id="SSF53720">
    <property type="entry name" value="ALDH-like"/>
    <property type="match status" value="1"/>
</dbReference>
<name>A0A934RTK5_9BACT</name>
<dbReference type="PANTHER" id="PTHR11063">
    <property type="entry name" value="GLUTAMATE SEMIALDEHYDE DEHYDROGENASE"/>
    <property type="match status" value="1"/>
</dbReference>
<evidence type="ECO:0000256" key="6">
    <source>
        <dbReference type="ARBA" id="ARBA00049024"/>
    </source>
</evidence>
<dbReference type="RefSeq" id="WP_200391695.1">
    <property type="nucleotide sequence ID" value="NZ_JAENIO010000020.1"/>
</dbReference>
<accession>A0A934RTK5</accession>
<reference evidence="9" key="1">
    <citation type="submission" date="2021-01" db="EMBL/GenBank/DDBJ databases">
        <title>Modified the classification status of verrucomicrobia.</title>
        <authorList>
            <person name="Feng X."/>
        </authorList>
    </citation>
    <scope>NUCLEOTIDE SEQUENCE</scope>
    <source>
        <strain evidence="9">KCTC 12986</strain>
    </source>
</reference>
<keyword evidence="2 7" id="KW-0028">Amino-acid biosynthesis</keyword>
<evidence type="ECO:0000256" key="2">
    <source>
        <dbReference type="ARBA" id="ARBA00022605"/>
    </source>
</evidence>
<evidence type="ECO:0000256" key="7">
    <source>
        <dbReference type="HAMAP-Rule" id="MF_00412"/>
    </source>
</evidence>
<dbReference type="InterPro" id="IPR016162">
    <property type="entry name" value="Ald_DH_N"/>
</dbReference>
<dbReference type="HAMAP" id="MF_00412">
    <property type="entry name" value="ProA"/>
    <property type="match status" value="1"/>
</dbReference>
<dbReference type="InterPro" id="IPR012134">
    <property type="entry name" value="Glu-5-SA_DH"/>
</dbReference>
<dbReference type="InterPro" id="IPR016161">
    <property type="entry name" value="Ald_DH/histidinol_DH"/>
</dbReference>
<comment type="pathway">
    <text evidence="1 7">Amino-acid biosynthesis; L-proline biosynthesis; L-glutamate 5-semialdehyde from L-glutamate: step 2/2.</text>
</comment>
<organism evidence="9 10">
    <name type="scientific">Roseibacillus ishigakijimensis</name>
    <dbReference type="NCBI Taxonomy" id="454146"/>
    <lineage>
        <taxon>Bacteria</taxon>
        <taxon>Pseudomonadati</taxon>
        <taxon>Verrucomicrobiota</taxon>
        <taxon>Verrucomicrobiia</taxon>
        <taxon>Verrucomicrobiales</taxon>
        <taxon>Verrucomicrobiaceae</taxon>
        <taxon>Roseibacillus</taxon>
    </lineage>
</organism>
<comment type="caution">
    <text evidence="9">The sequence shown here is derived from an EMBL/GenBank/DDBJ whole genome shotgun (WGS) entry which is preliminary data.</text>
</comment>
<evidence type="ECO:0000256" key="1">
    <source>
        <dbReference type="ARBA" id="ARBA00004985"/>
    </source>
</evidence>
<dbReference type="GO" id="GO:0055129">
    <property type="term" value="P:L-proline biosynthetic process"/>
    <property type="evidence" value="ECO:0007669"/>
    <property type="project" value="UniProtKB-UniRule"/>
</dbReference>
<dbReference type="PROSITE" id="PS01223">
    <property type="entry name" value="PROA"/>
    <property type="match status" value="1"/>
</dbReference>
<evidence type="ECO:0000313" key="10">
    <source>
        <dbReference type="Proteomes" id="UP000604083"/>
    </source>
</evidence>
<keyword evidence="7" id="KW-0963">Cytoplasm</keyword>
<dbReference type="InterPro" id="IPR015590">
    <property type="entry name" value="Aldehyde_DH_dom"/>
</dbReference>
<evidence type="ECO:0000313" key="9">
    <source>
        <dbReference type="EMBL" id="MBK1834261.1"/>
    </source>
</evidence>
<comment type="function">
    <text evidence="7">Catalyzes the NADPH-dependent reduction of L-glutamate 5-phosphate into L-glutamate 5-semialdehyde and phosphate. The product spontaneously undergoes cyclization to form 1-pyrroline-5-carboxylate.</text>
</comment>
<dbReference type="AlphaFoldDB" id="A0A934RTK5"/>
<dbReference type="FunFam" id="3.40.309.10:FF:000006">
    <property type="entry name" value="Gamma-glutamyl phosphate reductase"/>
    <property type="match status" value="1"/>
</dbReference>
<dbReference type="InterPro" id="IPR020593">
    <property type="entry name" value="G-glutamylP_reductase_CS"/>
</dbReference>
<dbReference type="CDD" id="cd07079">
    <property type="entry name" value="ALDH_F18-19_ProA-GPR"/>
    <property type="match status" value="1"/>
</dbReference>
<dbReference type="GO" id="GO:0050661">
    <property type="term" value="F:NADP binding"/>
    <property type="evidence" value="ECO:0007669"/>
    <property type="project" value="InterPro"/>
</dbReference>
<sequence>MTSEEVSKQVLEMGRKGRAAALELATLDADKKNEILRAMADGLREHAAEILAANAEDIAAGEKRDLSSAMLDRLRLDEDRLEAVAAGVEKVATLADPVGERLAQWEHPKGFSIEQVRVPIGVIGIIYESRPNVTSDAAVLCLKSGNATILRGGSEAIHSNRAIAKALQEGGEKAGLPANAIQLIPFTDRESVKVMAGMDQYLDLIIPRGGKGLIETVVSLARMPVIKHYDGICHVYVSPQADFTKAVDIVVDSKTQKPSVCNALETLLVDELIASEFLPQVAEALQEKNVELRGDERTCEILGAAAKKASEEDWSMEYLDYILAVKVVPSQEEAMAHINHYSSKHSDCIVTEDGDEAEKFLRGIDSACVFHNLSTRFSDGEEFGFGAEIGISTDKLHARGPMALRELTSYQYRLRGDGQIKAR</sequence>
<evidence type="ECO:0000259" key="8">
    <source>
        <dbReference type="Pfam" id="PF00171"/>
    </source>
</evidence>
<dbReference type="Pfam" id="PF00171">
    <property type="entry name" value="Aldedh"/>
    <property type="match status" value="1"/>
</dbReference>
<dbReference type="Gene3D" id="3.40.309.10">
    <property type="entry name" value="Aldehyde Dehydrogenase, Chain A, domain 2"/>
    <property type="match status" value="1"/>
</dbReference>